<dbReference type="PANTHER" id="PTHR32552">
    <property type="entry name" value="FERRICHROME IRON RECEPTOR-RELATED"/>
    <property type="match status" value="1"/>
</dbReference>
<comment type="subcellular location">
    <subcellularLocation>
        <location evidence="1">Cell outer membrane</location>
        <topology evidence="1">Multi-pass membrane protein</topology>
    </subcellularLocation>
</comment>
<dbReference type="InterPro" id="IPR012910">
    <property type="entry name" value="Plug_dom"/>
</dbReference>
<dbReference type="PROSITE" id="PS52016">
    <property type="entry name" value="TONB_DEPENDENT_REC_3"/>
    <property type="match status" value="1"/>
</dbReference>
<keyword evidence="5" id="KW-0408">Iron</keyword>
<feature type="domain" description="TonB-dependent receptor plug" evidence="10">
    <location>
        <begin position="48"/>
        <end position="153"/>
    </location>
</feature>
<dbReference type="InterPro" id="IPR039426">
    <property type="entry name" value="TonB-dep_rcpt-like"/>
</dbReference>
<evidence type="ECO:0000256" key="8">
    <source>
        <dbReference type="ARBA" id="ARBA00023136"/>
    </source>
</evidence>
<evidence type="ECO:0000256" key="9">
    <source>
        <dbReference type="ARBA" id="ARBA00023237"/>
    </source>
</evidence>
<gene>
    <name evidence="11" type="ORF">METZ01_LOCUS209005</name>
</gene>
<keyword evidence="8" id="KW-0472">Membrane</keyword>
<dbReference type="GO" id="GO:0009279">
    <property type="term" value="C:cell outer membrane"/>
    <property type="evidence" value="ECO:0007669"/>
    <property type="project" value="UniProtKB-SubCell"/>
</dbReference>
<evidence type="ECO:0000256" key="7">
    <source>
        <dbReference type="ARBA" id="ARBA00023077"/>
    </source>
</evidence>
<protein>
    <recommendedName>
        <fullName evidence="10">TonB-dependent receptor plug domain-containing protein</fullName>
    </recommendedName>
</protein>
<keyword evidence="2" id="KW-0813">Transport</keyword>
<dbReference type="InterPro" id="IPR036942">
    <property type="entry name" value="Beta-barrel_TonB_sf"/>
</dbReference>
<dbReference type="PANTHER" id="PTHR32552:SF81">
    <property type="entry name" value="TONB-DEPENDENT OUTER MEMBRANE RECEPTOR"/>
    <property type="match status" value="1"/>
</dbReference>
<dbReference type="GO" id="GO:0006826">
    <property type="term" value="P:iron ion transport"/>
    <property type="evidence" value="ECO:0007669"/>
    <property type="project" value="UniProtKB-KW"/>
</dbReference>
<evidence type="ECO:0000256" key="6">
    <source>
        <dbReference type="ARBA" id="ARBA00023065"/>
    </source>
</evidence>
<keyword evidence="3" id="KW-0410">Iron transport</keyword>
<name>A0A382F1Y5_9ZZZZ</name>
<evidence type="ECO:0000256" key="4">
    <source>
        <dbReference type="ARBA" id="ARBA00022692"/>
    </source>
</evidence>
<evidence type="ECO:0000313" key="11">
    <source>
        <dbReference type="EMBL" id="SVB56151.1"/>
    </source>
</evidence>
<accession>A0A382F1Y5</accession>
<evidence type="ECO:0000256" key="3">
    <source>
        <dbReference type="ARBA" id="ARBA00022496"/>
    </source>
</evidence>
<keyword evidence="6" id="KW-0406">Ion transport</keyword>
<organism evidence="11">
    <name type="scientific">marine metagenome</name>
    <dbReference type="NCBI Taxonomy" id="408172"/>
    <lineage>
        <taxon>unclassified sequences</taxon>
        <taxon>metagenomes</taxon>
        <taxon>ecological metagenomes</taxon>
    </lineage>
</organism>
<sequence>MKVFGFVLSAGLAFCLLFMSIPTSNVHAQGASLLEEIVVTARRREENLMEVPVSVSVLGSDLLMDPSVVDQFDLYELTPGISYDQSQDRQAARASVRGVWTRAQNPIRAKVTSFVDGVPILGQTGSLQFAGMDRVEVMRGPQSAAFGRATFSGAINYVTKNPGEEFESQVMLSASDLDRNITALSFRGPITDTLGFTLDASFDEYQGPDTWFTTEGNTLGGQSTDYVT</sequence>
<dbReference type="EMBL" id="UINC01047196">
    <property type="protein sequence ID" value="SVB56151.1"/>
    <property type="molecule type" value="Genomic_DNA"/>
</dbReference>
<keyword evidence="4" id="KW-0812">Transmembrane</keyword>
<dbReference type="Pfam" id="PF07715">
    <property type="entry name" value="Plug"/>
    <property type="match status" value="1"/>
</dbReference>
<evidence type="ECO:0000256" key="5">
    <source>
        <dbReference type="ARBA" id="ARBA00023004"/>
    </source>
</evidence>
<evidence type="ECO:0000256" key="1">
    <source>
        <dbReference type="ARBA" id="ARBA00004571"/>
    </source>
</evidence>
<keyword evidence="7" id="KW-0798">TonB box</keyword>
<evidence type="ECO:0000259" key="10">
    <source>
        <dbReference type="Pfam" id="PF07715"/>
    </source>
</evidence>
<keyword evidence="9" id="KW-0998">Cell outer membrane</keyword>
<reference evidence="11" key="1">
    <citation type="submission" date="2018-05" db="EMBL/GenBank/DDBJ databases">
        <authorList>
            <person name="Lanie J.A."/>
            <person name="Ng W.-L."/>
            <person name="Kazmierczak K.M."/>
            <person name="Andrzejewski T.M."/>
            <person name="Davidsen T.M."/>
            <person name="Wayne K.J."/>
            <person name="Tettelin H."/>
            <person name="Glass J.I."/>
            <person name="Rusch D."/>
            <person name="Podicherti R."/>
            <person name="Tsui H.-C.T."/>
            <person name="Winkler M.E."/>
        </authorList>
    </citation>
    <scope>NUCLEOTIDE SEQUENCE</scope>
</reference>
<feature type="non-terminal residue" evidence="11">
    <location>
        <position position="228"/>
    </location>
</feature>
<dbReference type="AlphaFoldDB" id="A0A382F1Y5"/>
<dbReference type="SUPFAM" id="SSF56935">
    <property type="entry name" value="Porins"/>
    <property type="match status" value="1"/>
</dbReference>
<dbReference type="Gene3D" id="2.40.170.20">
    <property type="entry name" value="TonB-dependent receptor, beta-barrel domain"/>
    <property type="match status" value="1"/>
</dbReference>
<proteinExistence type="predicted"/>
<evidence type="ECO:0000256" key="2">
    <source>
        <dbReference type="ARBA" id="ARBA00022448"/>
    </source>
</evidence>